<gene>
    <name evidence="1" type="ORF">PMAYCL1PPCAC_22557</name>
</gene>
<organism evidence="1 2">
    <name type="scientific">Pristionchus mayeri</name>
    <dbReference type="NCBI Taxonomy" id="1317129"/>
    <lineage>
        <taxon>Eukaryota</taxon>
        <taxon>Metazoa</taxon>
        <taxon>Ecdysozoa</taxon>
        <taxon>Nematoda</taxon>
        <taxon>Chromadorea</taxon>
        <taxon>Rhabditida</taxon>
        <taxon>Rhabditina</taxon>
        <taxon>Diplogasteromorpha</taxon>
        <taxon>Diplogasteroidea</taxon>
        <taxon>Neodiplogasteridae</taxon>
        <taxon>Pristionchus</taxon>
    </lineage>
</organism>
<proteinExistence type="predicted"/>
<comment type="caution">
    <text evidence="1">The sequence shown here is derived from an EMBL/GenBank/DDBJ whole genome shotgun (WGS) entry which is preliminary data.</text>
</comment>
<keyword evidence="2" id="KW-1185">Reference proteome</keyword>
<dbReference type="EMBL" id="BTRK01000005">
    <property type="protein sequence ID" value="GMR52362.1"/>
    <property type="molecule type" value="Genomic_DNA"/>
</dbReference>
<feature type="non-terminal residue" evidence="1">
    <location>
        <position position="1"/>
    </location>
</feature>
<name>A0AAN5I4W6_9BILA</name>
<sequence>SELRESRLLSPQGALRALSYDPRMKSSTPDPPCFDSAWAHILQYWNDRWPSRRSRSDTAAKMGWMQPKSSLVYPDSAGHIRLKTSRFFILQTLALTMNDLSQEIVPSTSTYTFTSRGFVFPVLH</sequence>
<protein>
    <submittedName>
        <fullName evidence="1">Uncharacterized protein</fullName>
    </submittedName>
</protein>
<evidence type="ECO:0000313" key="1">
    <source>
        <dbReference type="EMBL" id="GMR52362.1"/>
    </source>
</evidence>
<accession>A0AAN5I4W6</accession>
<dbReference type="AlphaFoldDB" id="A0AAN5I4W6"/>
<reference evidence="2" key="1">
    <citation type="submission" date="2022-10" db="EMBL/GenBank/DDBJ databases">
        <title>Genome assembly of Pristionchus species.</title>
        <authorList>
            <person name="Yoshida K."/>
            <person name="Sommer R.J."/>
        </authorList>
    </citation>
    <scope>NUCLEOTIDE SEQUENCE [LARGE SCALE GENOMIC DNA]</scope>
    <source>
        <strain evidence="2">RS5460</strain>
    </source>
</reference>
<feature type="non-terminal residue" evidence="1">
    <location>
        <position position="124"/>
    </location>
</feature>
<evidence type="ECO:0000313" key="2">
    <source>
        <dbReference type="Proteomes" id="UP001328107"/>
    </source>
</evidence>
<dbReference type="Proteomes" id="UP001328107">
    <property type="component" value="Unassembled WGS sequence"/>
</dbReference>